<evidence type="ECO:0008006" key="5">
    <source>
        <dbReference type="Google" id="ProtNLM"/>
    </source>
</evidence>
<feature type="compositionally biased region" description="Basic residues" evidence="1">
    <location>
        <begin position="137"/>
        <end position="146"/>
    </location>
</feature>
<name>L9ZNU1_9EURY</name>
<keyword evidence="2" id="KW-0812">Transmembrane</keyword>
<evidence type="ECO:0000256" key="2">
    <source>
        <dbReference type="SAM" id="Phobius"/>
    </source>
</evidence>
<sequence>MVSGRTVIHAFIGAVAAMTLLFVPVSTVLGGAIAGFLEGPDTRDGAIAGALAGAITFVPFAGIVLFVLGFIGLGIGAAVPAEGFAIVFFAFAMISMVVLLYTVGFSLLGGMLGSYLAREYPEKRARTHRTIGTDRRDRRRHDRHSRRSGDTRTRSDSRHAADSSLSRPDDADGGEFTRARPRSQSRSDDPHEQRPDAERTRTRDRTESDVRWHESRDEESESGPEPESDSRSDSDETRNPELE</sequence>
<feature type="transmembrane region" description="Helical" evidence="2">
    <location>
        <begin position="84"/>
        <end position="117"/>
    </location>
</feature>
<accession>L9ZNU1</accession>
<feature type="compositionally biased region" description="Basic and acidic residues" evidence="1">
    <location>
        <begin position="185"/>
        <end position="216"/>
    </location>
</feature>
<dbReference type="PATRIC" id="fig|1230458.4.peg.3317"/>
<dbReference type="Proteomes" id="UP000011648">
    <property type="component" value="Unassembled WGS sequence"/>
</dbReference>
<gene>
    <name evidence="3" type="ORF">C484_16349</name>
</gene>
<dbReference type="STRING" id="1230458.C484_16349"/>
<dbReference type="RefSeq" id="WP_006826922.1">
    <property type="nucleotide sequence ID" value="NZ_AOIL01000052.1"/>
</dbReference>
<feature type="region of interest" description="Disordered" evidence="1">
    <location>
        <begin position="123"/>
        <end position="243"/>
    </location>
</feature>
<feature type="compositionally biased region" description="Basic and acidic residues" evidence="1">
    <location>
        <begin position="147"/>
        <end position="178"/>
    </location>
</feature>
<dbReference type="Pfam" id="PF17647">
    <property type="entry name" value="DUF5518"/>
    <property type="match status" value="1"/>
</dbReference>
<feature type="transmembrane region" description="Helical" evidence="2">
    <location>
        <begin position="6"/>
        <end position="37"/>
    </location>
</feature>
<feature type="transmembrane region" description="Helical" evidence="2">
    <location>
        <begin position="49"/>
        <end position="78"/>
    </location>
</feature>
<feature type="compositionally biased region" description="Acidic residues" evidence="1">
    <location>
        <begin position="217"/>
        <end position="227"/>
    </location>
</feature>
<evidence type="ECO:0000313" key="3">
    <source>
        <dbReference type="EMBL" id="ELY87999.1"/>
    </source>
</evidence>
<comment type="caution">
    <text evidence="3">The sequence shown here is derived from an EMBL/GenBank/DDBJ whole genome shotgun (WGS) entry which is preliminary data.</text>
</comment>
<feature type="compositionally biased region" description="Basic and acidic residues" evidence="1">
    <location>
        <begin position="228"/>
        <end position="243"/>
    </location>
</feature>
<keyword evidence="2" id="KW-0472">Membrane</keyword>
<keyword evidence="2" id="KW-1133">Transmembrane helix</keyword>
<keyword evidence="4" id="KW-1185">Reference proteome</keyword>
<dbReference type="InterPro" id="IPR040493">
    <property type="entry name" value="DUF5518"/>
</dbReference>
<proteinExistence type="predicted"/>
<dbReference type="AlphaFoldDB" id="L9ZNU1"/>
<evidence type="ECO:0000256" key="1">
    <source>
        <dbReference type="SAM" id="MobiDB-lite"/>
    </source>
</evidence>
<protein>
    <recommendedName>
        <fullName evidence="5">DUF5518 domain-containing protein</fullName>
    </recommendedName>
</protein>
<reference evidence="3 4" key="1">
    <citation type="journal article" date="2014" name="PLoS Genet.">
        <title>Phylogenetically driven sequencing of extremely halophilic archaea reveals strategies for static and dynamic osmo-response.</title>
        <authorList>
            <person name="Becker E.A."/>
            <person name="Seitzer P.M."/>
            <person name="Tritt A."/>
            <person name="Larsen D."/>
            <person name="Krusor M."/>
            <person name="Yao A.I."/>
            <person name="Wu D."/>
            <person name="Madern D."/>
            <person name="Eisen J.A."/>
            <person name="Darling A.E."/>
            <person name="Facciotti M.T."/>
        </authorList>
    </citation>
    <scope>NUCLEOTIDE SEQUENCE [LARGE SCALE GENOMIC DNA]</scope>
    <source>
        <strain evidence="3 4">DSM 12281</strain>
    </source>
</reference>
<evidence type="ECO:0000313" key="4">
    <source>
        <dbReference type="Proteomes" id="UP000011648"/>
    </source>
</evidence>
<organism evidence="3 4">
    <name type="scientific">Natrialba taiwanensis DSM 12281</name>
    <dbReference type="NCBI Taxonomy" id="1230458"/>
    <lineage>
        <taxon>Archaea</taxon>
        <taxon>Methanobacteriati</taxon>
        <taxon>Methanobacteriota</taxon>
        <taxon>Stenosarchaea group</taxon>
        <taxon>Halobacteria</taxon>
        <taxon>Halobacteriales</taxon>
        <taxon>Natrialbaceae</taxon>
        <taxon>Natrialba</taxon>
    </lineage>
</organism>
<dbReference type="OrthoDB" id="341846at2157"/>
<dbReference type="EMBL" id="AOIL01000052">
    <property type="protein sequence ID" value="ELY87999.1"/>
    <property type="molecule type" value="Genomic_DNA"/>
</dbReference>